<reference evidence="2 3" key="1">
    <citation type="submission" date="2022-05" db="EMBL/GenBank/DDBJ databases">
        <title>Genome Sequencing of Bee-Associated Microbes.</title>
        <authorList>
            <person name="Dunlap C."/>
        </authorList>
    </citation>
    <scope>NUCLEOTIDE SEQUENCE [LARGE SCALE GENOMIC DNA]</scope>
    <source>
        <strain evidence="2 3">NRRL B-23120</strain>
    </source>
</reference>
<dbReference type="RefSeq" id="WP_241688696.1">
    <property type="nucleotide sequence ID" value="NZ_CP026520.1"/>
</dbReference>
<sequence>MMTRRSMLSLPLLLAALAMPAGCAGLPKAKTIVIGDTAEDAHTEEESTDFETNKIYRLSLPGNKAVDVWGWMSSRLLLGSYKNQVTKQDIQLVDYRNLTAVSLTPLAGEAQTGKPSPDGKYMAYTGQSRTGETLYVLDLNTSQSFAPGVPDKGKGITSAMTWSNNGRYLSFTVKSREYGTESIVVYDMNSRTSQEIPLPRWQENSEAPAPRALKRDSKYTVISVKFADDGSTALMGRIGEDGSYVTLGAVTEDKWTRKFEHSASERQFDYVNDSQIIFLDAKNTLTLYDERDENTVALSAGVSTFRLSGDNKTIAYAKDEESLYVAKLQGHNMIKEKLVYKGLVLSQMDWSPDNKKILITGWKSYDRAPATGNPEQTPLVIEFK</sequence>
<dbReference type="GeneID" id="95376876"/>
<proteinExistence type="predicted"/>
<feature type="signal peptide" evidence="1">
    <location>
        <begin position="1"/>
        <end position="23"/>
    </location>
</feature>
<comment type="caution">
    <text evidence="2">The sequence shown here is derived from an EMBL/GenBank/DDBJ whole genome shotgun (WGS) entry which is preliminary data.</text>
</comment>
<keyword evidence="3" id="KW-1185">Reference proteome</keyword>
<dbReference type="Gene3D" id="2.120.10.30">
    <property type="entry name" value="TolB, C-terminal domain"/>
    <property type="match status" value="1"/>
</dbReference>
<dbReference type="Proteomes" id="UP001527202">
    <property type="component" value="Unassembled WGS sequence"/>
</dbReference>
<accession>A0ABT4FDN5</accession>
<gene>
    <name evidence="2" type="ORF">M5X16_12660</name>
</gene>
<dbReference type="InterPro" id="IPR011042">
    <property type="entry name" value="6-blade_b-propeller_TolB-like"/>
</dbReference>
<dbReference type="EMBL" id="JAMDMJ010000013">
    <property type="protein sequence ID" value="MCY9596626.1"/>
    <property type="molecule type" value="Genomic_DNA"/>
</dbReference>
<keyword evidence="1" id="KW-0732">Signal</keyword>
<evidence type="ECO:0000256" key="1">
    <source>
        <dbReference type="SAM" id="SignalP"/>
    </source>
</evidence>
<protein>
    <recommendedName>
        <fullName evidence="4">WD40 repeat domain-containing protein</fullName>
    </recommendedName>
</protein>
<evidence type="ECO:0000313" key="3">
    <source>
        <dbReference type="Proteomes" id="UP001527202"/>
    </source>
</evidence>
<organism evidence="2 3">
    <name type="scientific">Paenibacillus chitinolyticus</name>
    <dbReference type="NCBI Taxonomy" id="79263"/>
    <lineage>
        <taxon>Bacteria</taxon>
        <taxon>Bacillati</taxon>
        <taxon>Bacillota</taxon>
        <taxon>Bacilli</taxon>
        <taxon>Bacillales</taxon>
        <taxon>Paenibacillaceae</taxon>
        <taxon>Paenibacillus</taxon>
    </lineage>
</organism>
<dbReference type="PANTHER" id="PTHR36842">
    <property type="entry name" value="PROTEIN TOLB HOMOLOG"/>
    <property type="match status" value="1"/>
</dbReference>
<dbReference type="SUPFAM" id="SSF82171">
    <property type="entry name" value="DPP6 N-terminal domain-like"/>
    <property type="match status" value="1"/>
</dbReference>
<evidence type="ECO:0008006" key="4">
    <source>
        <dbReference type="Google" id="ProtNLM"/>
    </source>
</evidence>
<name>A0ABT4FDN5_9BACL</name>
<feature type="chain" id="PRO_5046547441" description="WD40 repeat domain-containing protein" evidence="1">
    <location>
        <begin position="24"/>
        <end position="384"/>
    </location>
</feature>
<evidence type="ECO:0000313" key="2">
    <source>
        <dbReference type="EMBL" id="MCY9596626.1"/>
    </source>
</evidence>